<keyword evidence="1" id="KW-0175">Coiled coil</keyword>
<feature type="region of interest" description="Disordered" evidence="2">
    <location>
        <begin position="93"/>
        <end position="136"/>
    </location>
</feature>
<dbReference type="AlphaFoldDB" id="A0A9Q1GGU6"/>
<evidence type="ECO:0000256" key="2">
    <source>
        <dbReference type="SAM" id="MobiDB-lite"/>
    </source>
</evidence>
<dbReference type="Proteomes" id="UP001153076">
    <property type="component" value="Unassembled WGS sequence"/>
</dbReference>
<proteinExistence type="predicted"/>
<sequence length="361" mass="40552">MGFSTFYMQFIKFINDCYLEDKCKKRSRYFRFGMGKKKIESQFLTGVDDTQLKVVCNGVLLTAIDMDARLGRSAMNRLLKGMMNLVSGQAPSLFPRRKKPAISHRSENGNRPRVTQRRSWPLPHRKWGKREPNDRPLIDREAGAASQADGGSSPITQRPSTNFIKADPAAKLSLVQDLVKSWDLVTPRASDPPKVIEEEIAMVEVFARGVRAAAKCQRLEGLVTRYQQHWKKLRADLDGHEAEKKGLQRHLEEALAKAGANVAQAKEQGYQQGRTDTLGYLRKVLVTLAHEFQENSYFQAYLHYVDERQRAADEGRDLKEVEFISPFAEGEDAGDEATIALDAEAGASEEAEHEGSGEPDV</sequence>
<protein>
    <submittedName>
        <fullName evidence="3">Uncharacterized protein</fullName>
    </submittedName>
</protein>
<gene>
    <name evidence="3" type="ORF">Cgig2_033521</name>
</gene>
<keyword evidence="4" id="KW-1185">Reference proteome</keyword>
<feature type="compositionally biased region" description="Low complexity" evidence="2">
    <location>
        <begin position="143"/>
        <end position="153"/>
    </location>
</feature>
<reference evidence="3" key="1">
    <citation type="submission" date="2022-04" db="EMBL/GenBank/DDBJ databases">
        <title>Carnegiea gigantea Genome sequencing and assembly v2.</title>
        <authorList>
            <person name="Copetti D."/>
            <person name="Sanderson M.J."/>
            <person name="Burquez A."/>
            <person name="Wojciechowski M.F."/>
        </authorList>
    </citation>
    <scope>NUCLEOTIDE SEQUENCE</scope>
    <source>
        <strain evidence="3">SGP5-SGP5p</strain>
        <tissue evidence="3">Aerial part</tissue>
    </source>
</reference>
<evidence type="ECO:0000313" key="3">
    <source>
        <dbReference type="EMBL" id="KAJ8420250.1"/>
    </source>
</evidence>
<feature type="coiled-coil region" evidence="1">
    <location>
        <begin position="237"/>
        <end position="268"/>
    </location>
</feature>
<comment type="caution">
    <text evidence="3">The sequence shown here is derived from an EMBL/GenBank/DDBJ whole genome shotgun (WGS) entry which is preliminary data.</text>
</comment>
<accession>A0A9Q1GGU6</accession>
<evidence type="ECO:0000256" key="1">
    <source>
        <dbReference type="SAM" id="Coils"/>
    </source>
</evidence>
<dbReference type="EMBL" id="JAKOGI010003651">
    <property type="protein sequence ID" value="KAJ8420250.1"/>
    <property type="molecule type" value="Genomic_DNA"/>
</dbReference>
<organism evidence="3 4">
    <name type="scientific">Carnegiea gigantea</name>
    <dbReference type="NCBI Taxonomy" id="171969"/>
    <lineage>
        <taxon>Eukaryota</taxon>
        <taxon>Viridiplantae</taxon>
        <taxon>Streptophyta</taxon>
        <taxon>Embryophyta</taxon>
        <taxon>Tracheophyta</taxon>
        <taxon>Spermatophyta</taxon>
        <taxon>Magnoliopsida</taxon>
        <taxon>eudicotyledons</taxon>
        <taxon>Gunneridae</taxon>
        <taxon>Pentapetalae</taxon>
        <taxon>Caryophyllales</taxon>
        <taxon>Cactineae</taxon>
        <taxon>Cactaceae</taxon>
        <taxon>Cactoideae</taxon>
        <taxon>Echinocereeae</taxon>
        <taxon>Carnegiea</taxon>
    </lineage>
</organism>
<evidence type="ECO:0000313" key="4">
    <source>
        <dbReference type="Proteomes" id="UP001153076"/>
    </source>
</evidence>
<feature type="region of interest" description="Disordered" evidence="2">
    <location>
        <begin position="142"/>
        <end position="161"/>
    </location>
</feature>
<name>A0A9Q1GGU6_9CARY</name>